<dbReference type="Pfam" id="PF13511">
    <property type="entry name" value="DUF4124"/>
    <property type="match status" value="1"/>
</dbReference>
<dbReference type="EMBL" id="UOGA01000262">
    <property type="protein sequence ID" value="VAX24074.1"/>
    <property type="molecule type" value="Genomic_DNA"/>
</dbReference>
<organism evidence="3">
    <name type="scientific">hydrothermal vent metagenome</name>
    <dbReference type="NCBI Taxonomy" id="652676"/>
    <lineage>
        <taxon>unclassified sequences</taxon>
        <taxon>metagenomes</taxon>
        <taxon>ecological metagenomes</taxon>
    </lineage>
</organism>
<feature type="region of interest" description="Disordered" evidence="1">
    <location>
        <begin position="46"/>
        <end position="67"/>
    </location>
</feature>
<evidence type="ECO:0000313" key="3">
    <source>
        <dbReference type="EMBL" id="VAX24074.1"/>
    </source>
</evidence>
<feature type="domain" description="DUF4124" evidence="2">
    <location>
        <begin position="19"/>
        <end position="62"/>
    </location>
</feature>
<gene>
    <name evidence="3" type="ORF">MNBD_NITROSPINAE04-1633</name>
</gene>
<sequence>MVLPGYIKSIRLIGFVTALLLLALPGLSYSQVYKWVDENGNVQYTDQPRALKTAPPPGKKRVIPPRDKEQISPAEYYGFEKGKEKEPAEVKSAPDKAREDNDARSPGAKAIVMVGDLKIQPSLSGRALVVAKIKNQSSQPVAGIRLDVIVFKKDRTRGADLAIPFTGGKKRPDQLNPGETGAFEYEINLDPKEVAGYRSRLVWAYGDIAAPPGKGKKAPEGVQELIRNKKTGEIRKAGEKPGSGAGQKK</sequence>
<protein>
    <recommendedName>
        <fullName evidence="2">DUF4124 domain-containing protein</fullName>
    </recommendedName>
</protein>
<feature type="region of interest" description="Disordered" evidence="1">
    <location>
        <begin position="226"/>
        <end position="249"/>
    </location>
</feature>
<feature type="compositionally biased region" description="Basic and acidic residues" evidence="1">
    <location>
        <begin position="226"/>
        <end position="239"/>
    </location>
</feature>
<reference evidence="3" key="1">
    <citation type="submission" date="2018-06" db="EMBL/GenBank/DDBJ databases">
        <authorList>
            <person name="Zhirakovskaya E."/>
        </authorList>
    </citation>
    <scope>NUCLEOTIDE SEQUENCE</scope>
</reference>
<name>A0A3B1CJE9_9ZZZZ</name>
<feature type="region of interest" description="Disordered" evidence="1">
    <location>
        <begin position="83"/>
        <end position="105"/>
    </location>
</feature>
<dbReference type="AlphaFoldDB" id="A0A3B1CJE9"/>
<accession>A0A3B1CJE9</accession>
<feature type="compositionally biased region" description="Basic and acidic residues" evidence="1">
    <location>
        <begin position="83"/>
        <end position="103"/>
    </location>
</feature>
<dbReference type="InterPro" id="IPR025392">
    <property type="entry name" value="DUF4124"/>
</dbReference>
<evidence type="ECO:0000256" key="1">
    <source>
        <dbReference type="SAM" id="MobiDB-lite"/>
    </source>
</evidence>
<evidence type="ECO:0000259" key="2">
    <source>
        <dbReference type="Pfam" id="PF13511"/>
    </source>
</evidence>
<proteinExistence type="predicted"/>